<evidence type="ECO:0000256" key="3">
    <source>
        <dbReference type="ARBA" id="ARBA00022989"/>
    </source>
</evidence>
<feature type="transmembrane region" description="Helical" evidence="6">
    <location>
        <begin position="489"/>
        <end position="514"/>
    </location>
</feature>
<dbReference type="CDD" id="cd00185">
    <property type="entry name" value="TNFRSF"/>
    <property type="match status" value="1"/>
</dbReference>
<keyword evidence="9" id="KW-1185">Reference proteome</keyword>
<feature type="transmembrane region" description="Helical" evidence="6">
    <location>
        <begin position="535"/>
        <end position="551"/>
    </location>
</feature>
<dbReference type="PANTHER" id="PTHR13659:SF5">
    <property type="entry name" value="PROTEIN FAM8A1"/>
    <property type="match status" value="1"/>
</dbReference>
<evidence type="ECO:0000256" key="4">
    <source>
        <dbReference type="ARBA" id="ARBA00023136"/>
    </source>
</evidence>
<feature type="transmembrane region" description="Helical" evidence="6">
    <location>
        <begin position="420"/>
        <end position="442"/>
    </location>
</feature>
<dbReference type="Proteomes" id="UP001159428">
    <property type="component" value="Unassembled WGS sequence"/>
</dbReference>
<keyword evidence="2 6" id="KW-0812">Transmembrane</keyword>
<feature type="transmembrane region" description="Helical" evidence="6">
    <location>
        <begin position="599"/>
        <end position="618"/>
    </location>
</feature>
<evidence type="ECO:0000256" key="6">
    <source>
        <dbReference type="SAM" id="Phobius"/>
    </source>
</evidence>
<feature type="transmembrane region" description="Helical" evidence="6">
    <location>
        <begin position="1140"/>
        <end position="1162"/>
    </location>
</feature>
<dbReference type="SUPFAM" id="SSF57586">
    <property type="entry name" value="TNF receptor-like"/>
    <property type="match status" value="1"/>
</dbReference>
<dbReference type="InterPro" id="IPR039871">
    <property type="entry name" value="FAM8A1"/>
</dbReference>
<feature type="compositionally biased region" description="Basic and acidic residues" evidence="5">
    <location>
        <begin position="923"/>
        <end position="945"/>
    </location>
</feature>
<evidence type="ECO:0000313" key="8">
    <source>
        <dbReference type="EMBL" id="CAH3143889.1"/>
    </source>
</evidence>
<feature type="compositionally biased region" description="Acidic residues" evidence="5">
    <location>
        <begin position="1017"/>
        <end position="1052"/>
    </location>
</feature>
<dbReference type="PANTHER" id="PTHR13659">
    <property type="entry name" value="AUTOSOMAL HIGHLY CONSERVED PROTEIN"/>
    <property type="match status" value="1"/>
</dbReference>
<feature type="transmembrane region" description="Helical" evidence="6">
    <location>
        <begin position="386"/>
        <end position="408"/>
    </location>
</feature>
<keyword evidence="4 6" id="KW-0472">Membrane</keyword>
<feature type="region of interest" description="Disordered" evidence="5">
    <location>
        <begin position="922"/>
        <end position="1060"/>
    </location>
</feature>
<dbReference type="SUPFAM" id="SSF57184">
    <property type="entry name" value="Growth factor receptor domain"/>
    <property type="match status" value="1"/>
</dbReference>
<evidence type="ECO:0000256" key="2">
    <source>
        <dbReference type="ARBA" id="ARBA00022692"/>
    </source>
</evidence>
<accession>A0AAU9XCS3</accession>
<gene>
    <name evidence="8" type="ORF">PMEA_00020835</name>
</gene>
<proteinExistence type="predicted"/>
<feature type="transmembrane region" description="Helical" evidence="6">
    <location>
        <begin position="684"/>
        <end position="703"/>
    </location>
</feature>
<evidence type="ECO:0000256" key="5">
    <source>
        <dbReference type="SAM" id="MobiDB-lite"/>
    </source>
</evidence>
<name>A0AAU9XCS3_9CNID</name>
<dbReference type="InterPro" id="IPR009030">
    <property type="entry name" value="Growth_fac_rcpt_cys_sf"/>
</dbReference>
<comment type="subcellular location">
    <subcellularLocation>
        <location evidence="1">Membrane</location>
        <topology evidence="1">Multi-pass membrane protein</topology>
    </subcellularLocation>
</comment>
<feature type="domain" description="RDD" evidence="7">
    <location>
        <begin position="1134"/>
        <end position="1234"/>
    </location>
</feature>
<reference evidence="8 9" key="1">
    <citation type="submission" date="2022-05" db="EMBL/GenBank/DDBJ databases">
        <authorList>
            <consortium name="Genoscope - CEA"/>
            <person name="William W."/>
        </authorList>
    </citation>
    <scope>NUCLEOTIDE SEQUENCE [LARGE SCALE GENOMIC DNA]</scope>
</reference>
<dbReference type="EMBL" id="CALNXJ010000038">
    <property type="protein sequence ID" value="CAH3143889.1"/>
    <property type="molecule type" value="Genomic_DNA"/>
</dbReference>
<evidence type="ECO:0000259" key="7">
    <source>
        <dbReference type="Pfam" id="PF06271"/>
    </source>
</evidence>
<comment type="caution">
    <text evidence="8">The sequence shown here is derived from an EMBL/GenBank/DDBJ whole genome shotgun (WGS) entry which is preliminary data.</text>
</comment>
<feature type="transmembrane region" description="Helical" evidence="6">
    <location>
        <begin position="1263"/>
        <end position="1285"/>
    </location>
</feature>
<protein>
    <recommendedName>
        <fullName evidence="7">RDD domain-containing protein</fullName>
    </recommendedName>
</protein>
<feature type="compositionally biased region" description="Acidic residues" evidence="5">
    <location>
        <begin position="946"/>
        <end position="968"/>
    </location>
</feature>
<dbReference type="Pfam" id="PF06271">
    <property type="entry name" value="RDD"/>
    <property type="match status" value="1"/>
</dbReference>
<keyword evidence="3 6" id="KW-1133">Transmembrane helix</keyword>
<evidence type="ECO:0000256" key="1">
    <source>
        <dbReference type="ARBA" id="ARBA00004141"/>
    </source>
</evidence>
<dbReference type="Gene3D" id="3.80.10.10">
    <property type="entry name" value="Ribonuclease Inhibitor"/>
    <property type="match status" value="1"/>
</dbReference>
<feature type="transmembrane region" description="Helical" evidence="6">
    <location>
        <begin position="1189"/>
        <end position="1212"/>
    </location>
</feature>
<evidence type="ECO:0000313" key="9">
    <source>
        <dbReference type="Proteomes" id="UP001159428"/>
    </source>
</evidence>
<dbReference type="InterPro" id="IPR032675">
    <property type="entry name" value="LRR_dom_sf"/>
</dbReference>
<dbReference type="InterPro" id="IPR010432">
    <property type="entry name" value="RDD"/>
</dbReference>
<feature type="transmembrane region" description="Helical" evidence="6">
    <location>
        <begin position="715"/>
        <end position="734"/>
    </location>
</feature>
<dbReference type="GO" id="GO:0016020">
    <property type="term" value="C:membrane"/>
    <property type="evidence" value="ECO:0007669"/>
    <property type="project" value="UniProtKB-SubCell"/>
</dbReference>
<organism evidence="8 9">
    <name type="scientific">Pocillopora meandrina</name>
    <dbReference type="NCBI Taxonomy" id="46732"/>
    <lineage>
        <taxon>Eukaryota</taxon>
        <taxon>Metazoa</taxon>
        <taxon>Cnidaria</taxon>
        <taxon>Anthozoa</taxon>
        <taxon>Hexacorallia</taxon>
        <taxon>Scleractinia</taxon>
        <taxon>Astrocoeniina</taxon>
        <taxon>Pocilloporidae</taxon>
        <taxon>Pocillopora</taxon>
    </lineage>
</organism>
<dbReference type="Gene3D" id="2.10.50.10">
    <property type="entry name" value="Tumor Necrosis Factor Receptor, subunit A, domain 2"/>
    <property type="match status" value="1"/>
</dbReference>
<sequence>MLDFQDRLFEKLGKLKYLYVTRTHEHNDLQAITGNTFTDVPTLRYLVLNDNEIEKLERHAFGFDENEQTPDGVIIYMIRTNVPEMNLESFYGIGSDDFHELTMNDELIGIVRFYTKKEKTLCRIYLNPNASNVEMVSVSGKIYERARLDLLISFMNLGFEQVEHYYDAENMTHHYKLLPCPEGTYSLKGKGCKKCPPGRGFLSDSAGYVADQCLTCPRGAYVKLDIYPGTRYKHCRACPRGTNTDSMAGKIACHCLDGFHRTDIFGKCIECERGGKHEGLECKTDFLNLKPGYWWEWQNETHRERYRNFSTNLINPQESFDNSFRDFNYPMPKATKCPREESCQGGVNAIDNPCKPGYEGPVCGICQFGYYKQLQVCSKCPTKKSMAIQLGMLVGFFLFIVAILVWYSRKKTKKARGRPLIDIIFARLKIIIGFYQVTYGLLEAFSFVKWPNVLDDIAQYSELLQLNFLQIAPLHCLFSSLQVDAFGSLYASMGLNACAIAFFAFILGVRYVMVTLSNSLTQMEKAKRISHAKELVYRNLFFFLFVTYLSTCSKTANVLPLACRRLCRDKEGILCDDYLKADYGIRCHGTKYHLQLIGAYLNILYIIALPAFSITVLWRERALIIAQKEEKRYQETLPNKEIVTGLRFLYENYDTPSWYWEVIEMARKITLTSGLILIGQESRAYVGVTCVLAGLYGMTFAYIAPIQDYFENKLMVTALSVTFINLGIGAVSRIPSENREPFKDPLMDTNIFKITVLGANTLVVGQLIWEYFSYVLRFLLNWIKNPHFSFTCFQSLLLPVNDLGEDDEELDDEGYHFEDGKMEIVSIHPDPMQNNDKVLNPTGEENKASFSNPIYEEMKDDPYAIIPVPLDMNRKKPRNMPSTVRFKDEAAIYDELKEQEPRYVNYSAHGHFAIDVIPEENENEGKEEIKGSEIQDGSQEGKELNEQEEAKEEEEEEEEEEEIVEMCDQEVQTDLTTLEMDEETIYELFGEPQDESLFAGLPEELLSDKKGSIDQQNEAEADLETETTLEAEDQDTCPSDEDNELASESEIGEENKAFSSDWSISLDSEEVSVPETSQSAPEPKVVGRENEAFASAWSVNQNNEEAMALEVESAPGSELGKENYTTGPCEVKLAPVSKRIYAEILDFIFLYFTKVLVFSIFYDDLERYTQLQYTLITDDNTSLKDIEELLIQALVYRLIVFAFEVFFLMGGLHGSVGGATPGKYLMGLSVVATETITTVAPGFDGDRVRIEPGGNLGLRRSFLRALVKNFSMTFLFPVFLTILFFQHNRTIYDVIANSTVVVTGSPQPRQAQDRHQ</sequence>